<dbReference type="SUPFAM" id="SSF53474">
    <property type="entry name" value="alpha/beta-Hydrolases"/>
    <property type="match status" value="1"/>
</dbReference>
<dbReference type="Proteomes" id="UP001597182">
    <property type="component" value="Unassembled WGS sequence"/>
</dbReference>
<sequence>MTHFVLVHGAWHGPWCWADQVEALRRRGHDATAVTLPSDEIGAGAAAYADVIARAVREPGRDVVVGHSLAGLAIPLVPDRVRVGALVFLASLLPDPGRSWRDQLGAGRPMADWFHAEGLPKQGRDDQGRTVWPADVATELFYHDCPPQVAAAAAARLRPQSPTPVAEPTPLTAFPDVPMHYVGCRSDRAVSGAWAAETARARLGTEVTWLDGSHSPFLADPEGLAEVLLTLEAR</sequence>
<dbReference type="PANTHER" id="PTHR37017">
    <property type="entry name" value="AB HYDROLASE-1 DOMAIN-CONTAINING PROTEIN-RELATED"/>
    <property type="match status" value="1"/>
</dbReference>
<evidence type="ECO:0000313" key="2">
    <source>
        <dbReference type="EMBL" id="MFD1232023.1"/>
    </source>
</evidence>
<dbReference type="PANTHER" id="PTHR37017:SF11">
    <property type="entry name" value="ESTERASE_LIPASE_THIOESTERASE DOMAIN-CONTAINING PROTEIN"/>
    <property type="match status" value="1"/>
</dbReference>
<evidence type="ECO:0000259" key="1">
    <source>
        <dbReference type="Pfam" id="PF12697"/>
    </source>
</evidence>
<keyword evidence="3" id="KW-1185">Reference proteome</keyword>
<dbReference type="Gene3D" id="3.40.50.1820">
    <property type="entry name" value="alpha/beta hydrolase"/>
    <property type="match status" value="1"/>
</dbReference>
<comment type="caution">
    <text evidence="2">The sequence shown here is derived from an EMBL/GenBank/DDBJ whole genome shotgun (WGS) entry which is preliminary data.</text>
</comment>
<evidence type="ECO:0000313" key="3">
    <source>
        <dbReference type="Proteomes" id="UP001597182"/>
    </source>
</evidence>
<dbReference type="GO" id="GO:0016787">
    <property type="term" value="F:hydrolase activity"/>
    <property type="evidence" value="ECO:0007669"/>
    <property type="project" value="UniProtKB-KW"/>
</dbReference>
<accession>A0ABW3VAZ6</accession>
<dbReference type="InterPro" id="IPR000073">
    <property type="entry name" value="AB_hydrolase_1"/>
</dbReference>
<name>A0ABW3VAZ6_9PSEU</name>
<gene>
    <name evidence="2" type="ORF">ACFQ34_01885</name>
</gene>
<dbReference type="EMBL" id="JBHTMB010000012">
    <property type="protein sequence ID" value="MFD1232023.1"/>
    <property type="molecule type" value="Genomic_DNA"/>
</dbReference>
<feature type="domain" description="AB hydrolase-1" evidence="1">
    <location>
        <begin position="4"/>
        <end position="226"/>
    </location>
</feature>
<dbReference type="Pfam" id="PF12697">
    <property type="entry name" value="Abhydrolase_6"/>
    <property type="match status" value="1"/>
</dbReference>
<reference evidence="3" key="1">
    <citation type="journal article" date="2019" name="Int. J. Syst. Evol. Microbiol.">
        <title>The Global Catalogue of Microorganisms (GCM) 10K type strain sequencing project: providing services to taxonomists for standard genome sequencing and annotation.</title>
        <authorList>
            <consortium name="The Broad Institute Genomics Platform"/>
            <consortium name="The Broad Institute Genome Sequencing Center for Infectious Disease"/>
            <person name="Wu L."/>
            <person name="Ma J."/>
        </authorList>
    </citation>
    <scope>NUCLEOTIDE SEQUENCE [LARGE SCALE GENOMIC DNA]</scope>
    <source>
        <strain evidence="3">CCUG 49018</strain>
    </source>
</reference>
<dbReference type="RefSeq" id="WP_013676366.1">
    <property type="nucleotide sequence ID" value="NZ_BAABKS010000017.1"/>
</dbReference>
<proteinExistence type="predicted"/>
<protein>
    <submittedName>
        <fullName evidence="2">Alpha/beta fold hydrolase</fullName>
    </submittedName>
</protein>
<keyword evidence="2" id="KW-0378">Hydrolase</keyword>
<organism evidence="2 3">
    <name type="scientific">Pseudonocardia benzenivorans</name>
    <dbReference type="NCBI Taxonomy" id="228005"/>
    <lineage>
        <taxon>Bacteria</taxon>
        <taxon>Bacillati</taxon>
        <taxon>Actinomycetota</taxon>
        <taxon>Actinomycetes</taxon>
        <taxon>Pseudonocardiales</taxon>
        <taxon>Pseudonocardiaceae</taxon>
        <taxon>Pseudonocardia</taxon>
    </lineage>
</organism>
<dbReference type="InterPro" id="IPR052897">
    <property type="entry name" value="Sec-Metab_Biosynth_Hydrolase"/>
</dbReference>
<dbReference type="InterPro" id="IPR029058">
    <property type="entry name" value="AB_hydrolase_fold"/>
</dbReference>